<feature type="signal peptide" evidence="1">
    <location>
        <begin position="1"/>
        <end position="34"/>
    </location>
</feature>
<evidence type="ECO:0000313" key="2">
    <source>
        <dbReference type="EMBL" id="TKR64290.1"/>
    </source>
</evidence>
<dbReference type="Proteomes" id="UP000298663">
    <property type="component" value="Unassembled WGS sequence"/>
</dbReference>
<dbReference type="EMBL" id="AZBU02000009">
    <property type="protein sequence ID" value="TKR64290.1"/>
    <property type="molecule type" value="Genomic_DNA"/>
</dbReference>
<accession>A0A4U5M602</accession>
<sequence>MLSLLLFVTLVNNKQLIIADVLSLLSLLARVSLARNAPPRTTSGRRVQRVPCAADAGKKGQTCNDACNRQQLVQLGLILPDRSFPVTSGLIPEGL</sequence>
<dbReference type="AlphaFoldDB" id="A0A4U5M602"/>
<gene>
    <name evidence="2" type="ORF">L596_024852</name>
</gene>
<evidence type="ECO:0000313" key="3">
    <source>
        <dbReference type="Proteomes" id="UP000298663"/>
    </source>
</evidence>
<keyword evidence="1" id="KW-0732">Signal</keyword>
<feature type="chain" id="PRO_5020977670" description="Secreted protein" evidence="1">
    <location>
        <begin position="35"/>
        <end position="95"/>
    </location>
</feature>
<organism evidence="2 3">
    <name type="scientific">Steinernema carpocapsae</name>
    <name type="common">Entomopathogenic nematode</name>
    <dbReference type="NCBI Taxonomy" id="34508"/>
    <lineage>
        <taxon>Eukaryota</taxon>
        <taxon>Metazoa</taxon>
        <taxon>Ecdysozoa</taxon>
        <taxon>Nematoda</taxon>
        <taxon>Chromadorea</taxon>
        <taxon>Rhabditida</taxon>
        <taxon>Tylenchina</taxon>
        <taxon>Panagrolaimomorpha</taxon>
        <taxon>Strongyloidoidea</taxon>
        <taxon>Steinernematidae</taxon>
        <taxon>Steinernema</taxon>
    </lineage>
</organism>
<evidence type="ECO:0000256" key="1">
    <source>
        <dbReference type="SAM" id="SignalP"/>
    </source>
</evidence>
<keyword evidence="3" id="KW-1185">Reference proteome</keyword>
<comment type="caution">
    <text evidence="2">The sequence shown here is derived from an EMBL/GenBank/DDBJ whole genome shotgun (WGS) entry which is preliminary data.</text>
</comment>
<protein>
    <recommendedName>
        <fullName evidence="4">Secreted protein</fullName>
    </recommendedName>
</protein>
<reference evidence="2 3" key="2">
    <citation type="journal article" date="2019" name="G3 (Bethesda)">
        <title>Hybrid Assembly of the Genome of the Entomopathogenic Nematode Steinernema carpocapsae Identifies the X-Chromosome.</title>
        <authorList>
            <person name="Serra L."/>
            <person name="Macchietto M."/>
            <person name="Macias-Munoz A."/>
            <person name="McGill C.J."/>
            <person name="Rodriguez I.M."/>
            <person name="Rodriguez B."/>
            <person name="Murad R."/>
            <person name="Mortazavi A."/>
        </authorList>
    </citation>
    <scope>NUCLEOTIDE SEQUENCE [LARGE SCALE GENOMIC DNA]</scope>
    <source>
        <strain evidence="2 3">ALL</strain>
    </source>
</reference>
<name>A0A4U5M602_STECR</name>
<reference evidence="2 3" key="1">
    <citation type="journal article" date="2015" name="Genome Biol.">
        <title>Comparative genomics of Steinernema reveals deeply conserved gene regulatory networks.</title>
        <authorList>
            <person name="Dillman A.R."/>
            <person name="Macchietto M."/>
            <person name="Porter C.F."/>
            <person name="Rogers A."/>
            <person name="Williams B."/>
            <person name="Antoshechkin I."/>
            <person name="Lee M.M."/>
            <person name="Goodwin Z."/>
            <person name="Lu X."/>
            <person name="Lewis E.E."/>
            <person name="Goodrich-Blair H."/>
            <person name="Stock S.P."/>
            <person name="Adams B.J."/>
            <person name="Sternberg P.W."/>
            <person name="Mortazavi A."/>
        </authorList>
    </citation>
    <scope>NUCLEOTIDE SEQUENCE [LARGE SCALE GENOMIC DNA]</scope>
    <source>
        <strain evidence="2 3">ALL</strain>
    </source>
</reference>
<evidence type="ECO:0008006" key="4">
    <source>
        <dbReference type="Google" id="ProtNLM"/>
    </source>
</evidence>
<proteinExistence type="predicted"/>